<proteinExistence type="predicted"/>
<dbReference type="RefSeq" id="WP_306837118.1">
    <property type="nucleotide sequence ID" value="NZ_JAUSRA010000001.1"/>
</dbReference>
<gene>
    <name evidence="2" type="ORF">J2S43_007403</name>
</gene>
<dbReference type="Proteomes" id="UP001240984">
    <property type="component" value="Unassembled WGS sequence"/>
</dbReference>
<organism evidence="2 3">
    <name type="scientific">Catenuloplanes nepalensis</name>
    <dbReference type="NCBI Taxonomy" id="587533"/>
    <lineage>
        <taxon>Bacteria</taxon>
        <taxon>Bacillati</taxon>
        <taxon>Actinomycetota</taxon>
        <taxon>Actinomycetes</taxon>
        <taxon>Micromonosporales</taxon>
        <taxon>Micromonosporaceae</taxon>
        <taxon>Catenuloplanes</taxon>
    </lineage>
</organism>
<evidence type="ECO:0000313" key="2">
    <source>
        <dbReference type="EMBL" id="MDP9798891.1"/>
    </source>
</evidence>
<feature type="compositionally biased region" description="Polar residues" evidence="1">
    <location>
        <begin position="325"/>
        <end position="334"/>
    </location>
</feature>
<feature type="compositionally biased region" description="Pro residues" evidence="1">
    <location>
        <begin position="78"/>
        <end position="88"/>
    </location>
</feature>
<dbReference type="EMBL" id="JAUSRA010000001">
    <property type="protein sequence ID" value="MDP9798891.1"/>
    <property type="molecule type" value="Genomic_DNA"/>
</dbReference>
<protein>
    <submittedName>
        <fullName evidence="2">Type VII secretion protein EccE</fullName>
    </submittedName>
</protein>
<keyword evidence="3" id="KW-1185">Reference proteome</keyword>
<evidence type="ECO:0000256" key="1">
    <source>
        <dbReference type="SAM" id="MobiDB-lite"/>
    </source>
</evidence>
<sequence length="531" mass="56559">MAVSARTARILATELAAAAVLAAALLGPVAAAIAATVASVVIGALWARPRGRHTHEWLGIALRHHRARPPAVLTEPLPTVPIPPPPSRLPHDEPHDDPHDDPRDHRPDGAGITAIDDEHGLTVVLELGDPDALIAPEPAPLPHPAEFPAAHAHIQLVVAIEPARVAGYRATTGVPARVRALLAVRVPHRTGRDPVRDLHGALRTVRAVLGDLPHRPLGGAELATTLRDLAGTAAGPHRQTWRHLRTPDQVQAVFRILGDRPPVADLARLDAVRVTLALTPADTLLHVTVPAEAHPGLPRVPHAHRLDGEHLAALTAVLPLARNPHGSTPQNPHGSTRRSTHRSPHESPPAKKPIRLPRDGVFLGHNREGDPVVIRPFRRSGPVTIAVVGDVRGARLVTLRAVGSGAVALIRSTRPATWFSLLEPVSKWGPVLEVLDHRPGSDPYPHARLLVLDELTPESAAVAASADLVLLQAVPAVHAEIAERVLGLGRAAGWLTRIRPGMFAVVAGRALRWVEPSPSDAEKRALDRAAE</sequence>
<feature type="region of interest" description="Disordered" evidence="1">
    <location>
        <begin position="321"/>
        <end position="358"/>
    </location>
</feature>
<comment type="caution">
    <text evidence="2">The sequence shown here is derived from an EMBL/GenBank/DDBJ whole genome shotgun (WGS) entry which is preliminary data.</text>
</comment>
<reference evidence="2 3" key="1">
    <citation type="submission" date="2023-07" db="EMBL/GenBank/DDBJ databases">
        <title>Sequencing the genomes of 1000 actinobacteria strains.</title>
        <authorList>
            <person name="Klenk H.-P."/>
        </authorList>
    </citation>
    <scope>NUCLEOTIDE SEQUENCE [LARGE SCALE GENOMIC DNA]</scope>
    <source>
        <strain evidence="2 3">DSM 44710</strain>
    </source>
</reference>
<feature type="compositionally biased region" description="Basic and acidic residues" evidence="1">
    <location>
        <begin position="89"/>
        <end position="108"/>
    </location>
</feature>
<evidence type="ECO:0000313" key="3">
    <source>
        <dbReference type="Proteomes" id="UP001240984"/>
    </source>
</evidence>
<name>A0ABT9N6L9_9ACTN</name>
<accession>A0ABT9N6L9</accession>
<feature type="region of interest" description="Disordered" evidence="1">
    <location>
        <begin position="73"/>
        <end position="113"/>
    </location>
</feature>